<sequence>MPWFLPLDTLVAPGPVPWCPHNSPYLAEEHQAIPIGVSDRSDGCFLGAADLICLDFFFFFWLWSKVFSCHHFTVFSSNPFFKHCQQLVNLSLPPTSPTPISTHTHTPLSPITVLFCLKYKKLQLLISWRARLERLCVYSLSK</sequence>
<dbReference type="AlphaFoldDB" id="A0A833YPP7"/>
<evidence type="ECO:0000313" key="2">
    <source>
        <dbReference type="Proteomes" id="UP000664940"/>
    </source>
</evidence>
<dbReference type="EMBL" id="JABVXQ010000014">
    <property type="protein sequence ID" value="KAF6078419.1"/>
    <property type="molecule type" value="Genomic_DNA"/>
</dbReference>
<organism evidence="1 2">
    <name type="scientific">Phyllostomus discolor</name>
    <name type="common">pale spear-nosed bat</name>
    <dbReference type="NCBI Taxonomy" id="89673"/>
    <lineage>
        <taxon>Eukaryota</taxon>
        <taxon>Metazoa</taxon>
        <taxon>Chordata</taxon>
        <taxon>Craniata</taxon>
        <taxon>Vertebrata</taxon>
        <taxon>Euteleostomi</taxon>
        <taxon>Mammalia</taxon>
        <taxon>Eutheria</taxon>
        <taxon>Laurasiatheria</taxon>
        <taxon>Chiroptera</taxon>
        <taxon>Yangochiroptera</taxon>
        <taxon>Phyllostomidae</taxon>
        <taxon>Phyllostominae</taxon>
        <taxon>Phyllostomus</taxon>
    </lineage>
</organism>
<name>A0A833YPP7_9CHIR</name>
<evidence type="ECO:0000313" key="1">
    <source>
        <dbReference type="EMBL" id="KAF6078419.1"/>
    </source>
</evidence>
<protein>
    <submittedName>
        <fullName evidence="1">Uncharacterized protein</fullName>
    </submittedName>
</protein>
<proteinExistence type="predicted"/>
<reference evidence="1 2" key="1">
    <citation type="journal article" date="2020" name="Nature">
        <title>Six reference-quality genomes reveal evolution of bat adaptations.</title>
        <authorList>
            <person name="Jebb D."/>
            <person name="Huang Z."/>
            <person name="Pippel M."/>
            <person name="Hughes G.M."/>
            <person name="Lavrichenko K."/>
            <person name="Devanna P."/>
            <person name="Winkler S."/>
            <person name="Jermiin L.S."/>
            <person name="Skirmuntt E.C."/>
            <person name="Katzourakis A."/>
            <person name="Burkitt-Gray L."/>
            <person name="Ray D.A."/>
            <person name="Sullivan K.A.M."/>
            <person name="Roscito J.G."/>
            <person name="Kirilenko B.M."/>
            <person name="Davalos L.M."/>
            <person name="Corthals A.P."/>
            <person name="Power M.L."/>
            <person name="Jones G."/>
            <person name="Ransome R.D."/>
            <person name="Dechmann D.K.N."/>
            <person name="Locatelli A.G."/>
            <person name="Puechmaille S.J."/>
            <person name="Fedrigo O."/>
            <person name="Jarvis E.D."/>
            <person name="Hiller M."/>
            <person name="Vernes S.C."/>
            <person name="Myers E.W."/>
            <person name="Teeling E.C."/>
        </authorList>
    </citation>
    <scope>NUCLEOTIDE SEQUENCE [LARGE SCALE GENOMIC DNA]</scope>
    <source>
        <strain evidence="1">Bat1K_MPI-CBG_1</strain>
    </source>
</reference>
<gene>
    <name evidence="1" type="ORF">HJG60_009247</name>
</gene>
<comment type="caution">
    <text evidence="1">The sequence shown here is derived from an EMBL/GenBank/DDBJ whole genome shotgun (WGS) entry which is preliminary data.</text>
</comment>
<accession>A0A833YPP7</accession>
<dbReference type="Proteomes" id="UP000664940">
    <property type="component" value="Unassembled WGS sequence"/>
</dbReference>